<reference evidence="2" key="2">
    <citation type="journal article" date="2016" name="Genome Announc.">
        <title>Draft Genome Sequences of Two Novel Amoeba-Resistant Intranuclear Bacteria, 'Candidatus Berkiella cookevillensis' and 'Candidatus Berkiella aquae'.</title>
        <authorList>
            <person name="Mehari Y.T."/>
            <person name="Arivett B.A."/>
            <person name="Farone A.L."/>
            <person name="Gunderson J.H."/>
            <person name="Farone M.B."/>
        </authorList>
    </citation>
    <scope>NUCLEOTIDE SEQUENCE</scope>
    <source>
        <strain evidence="2">HT99</strain>
    </source>
</reference>
<accession>A0A0Q9YFM2</accession>
<dbReference type="Proteomes" id="UP000051497">
    <property type="component" value="Unassembled WGS sequence"/>
</dbReference>
<dbReference type="OrthoDB" id="7995890at2"/>
<comment type="caution">
    <text evidence="1">The sequence shown here is derived from an EMBL/GenBank/DDBJ whole genome shotgun (WGS) entry which is preliminary data.</text>
</comment>
<dbReference type="EMBL" id="LKAJ01000020">
    <property type="protein sequence ID" value="KRG18441.1"/>
    <property type="molecule type" value="Genomic_DNA"/>
</dbReference>
<evidence type="ECO:0000313" key="3">
    <source>
        <dbReference type="Proteomes" id="UP000051497"/>
    </source>
</evidence>
<evidence type="ECO:0008006" key="4">
    <source>
        <dbReference type="Google" id="ProtNLM"/>
    </source>
</evidence>
<organism evidence="1">
    <name type="scientific">Candidatus Berkiella aquae</name>
    <dbReference type="NCBI Taxonomy" id="295108"/>
    <lineage>
        <taxon>Bacteria</taxon>
        <taxon>Pseudomonadati</taxon>
        <taxon>Pseudomonadota</taxon>
        <taxon>Gammaproteobacteria</taxon>
        <taxon>Candidatus Berkiellales</taxon>
        <taxon>Candidatus Berkiellaceae</taxon>
        <taxon>Candidatus Berkiella</taxon>
    </lineage>
</organism>
<dbReference type="AlphaFoldDB" id="A0A0Q9YFM2"/>
<name>A0A0Q9YFM2_9GAMM</name>
<dbReference type="RefSeq" id="WP_075067563.1">
    <property type="nucleotide sequence ID" value="NZ_LKAJ02000001.1"/>
</dbReference>
<evidence type="ECO:0000313" key="2">
    <source>
        <dbReference type="EMBL" id="MCS5709885.1"/>
    </source>
</evidence>
<gene>
    <name evidence="2" type="ORF">HT99x_000445</name>
    <name evidence="1" type="ORF">HT99x_02972</name>
</gene>
<evidence type="ECO:0000313" key="1">
    <source>
        <dbReference type="EMBL" id="KRG18441.1"/>
    </source>
</evidence>
<protein>
    <recommendedName>
        <fullName evidence="4">Extradiol ring-cleavage dioxygenase LigAB LigA subunit domain-containing protein</fullName>
    </recommendedName>
</protein>
<keyword evidence="3" id="KW-1185">Reference proteome</keyword>
<reference evidence="1" key="1">
    <citation type="submission" date="2015-09" db="EMBL/GenBank/DDBJ databases">
        <title>Draft Genome Sequences of Two Novel Amoeba-resistant Intranuclear Bacteria, Candidatus Berkiella cookevillensis and Candidatus Berkiella aquae.</title>
        <authorList>
            <person name="Mehari Y.T."/>
            <person name="Arivett B.A."/>
            <person name="Farone A.L."/>
            <person name="Gunderson J.H."/>
            <person name="Farone M.B."/>
        </authorList>
    </citation>
    <scope>NUCLEOTIDE SEQUENCE [LARGE SCALE GENOMIC DNA]</scope>
    <source>
        <strain evidence="1">HT99</strain>
    </source>
</reference>
<dbReference type="STRING" id="295108.HT99x_02972"/>
<reference evidence="2" key="3">
    <citation type="submission" date="2021-06" db="EMBL/GenBank/DDBJ databases">
        <title>Genomic Description and Analysis of Intracellular Bacteria, Candidatus Berkiella cookevillensis and Candidatus Berkiella aquae.</title>
        <authorList>
            <person name="Kidane D.T."/>
            <person name="Mehari Y.T."/>
            <person name="Rice F.C."/>
            <person name="Arivett B.A."/>
            <person name="Farone A.L."/>
            <person name="Berk S.G."/>
            <person name="Farone M.B."/>
        </authorList>
    </citation>
    <scope>NUCLEOTIDE SEQUENCE</scope>
    <source>
        <strain evidence="2">HT99</strain>
    </source>
</reference>
<proteinExistence type="predicted"/>
<dbReference type="EMBL" id="LKAJ02000001">
    <property type="protein sequence ID" value="MCS5709885.1"/>
    <property type="molecule type" value="Genomic_DNA"/>
</dbReference>
<sequence>MSAQSFELTLARLYTDQAFRQLFLAAPEKALAECDLSMDEKTQLMTIDKAGLIMAAHSFMHKRHKRKRSLKARLVNFILALFA</sequence>